<reference evidence="2 3" key="1">
    <citation type="journal article" date="2019" name="Int. J. Syst. Evol. Microbiol.">
        <title>The Global Catalogue of Microorganisms (GCM) 10K type strain sequencing project: providing services to taxonomists for standard genome sequencing and annotation.</title>
        <authorList>
            <consortium name="The Broad Institute Genomics Platform"/>
            <consortium name="The Broad Institute Genome Sequencing Center for Infectious Disease"/>
            <person name="Wu L."/>
            <person name="Ma J."/>
        </authorList>
    </citation>
    <scope>NUCLEOTIDE SEQUENCE [LARGE SCALE GENOMIC DNA]</scope>
    <source>
        <strain evidence="2 3">JCM 13002</strain>
    </source>
</reference>
<name>A0ABN1T8J0_9ACTN</name>
<keyword evidence="3" id="KW-1185">Reference proteome</keyword>
<evidence type="ECO:0000256" key="1">
    <source>
        <dbReference type="SAM" id="MobiDB-lite"/>
    </source>
</evidence>
<organism evidence="2 3">
    <name type="scientific">Kitasatospora arboriphila</name>
    <dbReference type="NCBI Taxonomy" id="258052"/>
    <lineage>
        <taxon>Bacteria</taxon>
        <taxon>Bacillati</taxon>
        <taxon>Actinomycetota</taxon>
        <taxon>Actinomycetes</taxon>
        <taxon>Kitasatosporales</taxon>
        <taxon>Streptomycetaceae</taxon>
        <taxon>Kitasatospora</taxon>
    </lineage>
</organism>
<feature type="compositionally biased region" description="Pro residues" evidence="1">
    <location>
        <begin position="258"/>
        <end position="271"/>
    </location>
</feature>
<gene>
    <name evidence="2" type="ORF">GCM10009663_00860</name>
</gene>
<dbReference type="RefSeq" id="WP_344621411.1">
    <property type="nucleotide sequence ID" value="NZ_BAAALD010000001.1"/>
</dbReference>
<accession>A0ABN1T8J0</accession>
<dbReference type="EMBL" id="BAAALD010000001">
    <property type="protein sequence ID" value="GAA1069263.1"/>
    <property type="molecule type" value="Genomic_DNA"/>
</dbReference>
<evidence type="ECO:0000313" key="3">
    <source>
        <dbReference type="Proteomes" id="UP001499987"/>
    </source>
</evidence>
<evidence type="ECO:0008006" key="4">
    <source>
        <dbReference type="Google" id="ProtNLM"/>
    </source>
</evidence>
<feature type="region of interest" description="Disordered" evidence="1">
    <location>
        <begin position="251"/>
        <end position="271"/>
    </location>
</feature>
<sequence>MGVRDGAQEFGRRAGTALGTAARTGRAKARNVVGEGDWVRRALATLPPPEAPATEDWEVSIAALIGRHPRVPGPAVWLLHQLDGLGQVAFGPEKVGFDGEDVPWTKVQELRLHSTLDLLPDVVLDKEVDRIREFLPPVPGRKWVVARAAEGLLTLVMAAAEAAEAAGREERLLPCEIVHRGLLGRPRQLGGGLFAATALAALPAAADSLVATAKAHGVPVVPVEPTGTRADRAERLRAASGRLRDRLSTLLAEAPDTPEIPHPTEPPKALG</sequence>
<proteinExistence type="predicted"/>
<protein>
    <recommendedName>
        <fullName evidence="4">Secreted protein</fullName>
    </recommendedName>
</protein>
<dbReference type="Proteomes" id="UP001499987">
    <property type="component" value="Unassembled WGS sequence"/>
</dbReference>
<comment type="caution">
    <text evidence="2">The sequence shown here is derived from an EMBL/GenBank/DDBJ whole genome shotgun (WGS) entry which is preliminary data.</text>
</comment>
<evidence type="ECO:0000313" key="2">
    <source>
        <dbReference type="EMBL" id="GAA1069263.1"/>
    </source>
</evidence>